<sequence>MNKILDLHNLTVSQGERHVIESLDMTLYASKVNVLIGESGAGKSILIKALLGALPEHFDMTYDEWHYHGQSVTSLKPYLGKQVGYISQDYTHSFNDHTPIGKQLIGIYRQHYKVSRQEAVHQVQKALQWVGLDHLDLRKRYRFMLSGGQLERVLIASVMMLEPTLIIADEPTAALDAVTGHQIMTLLHHLAEAHDVTLLVVTHNLTHVKRFSDYLYVLQHGRIVDQGDDAYFKSANIHPYSALLFEHRSQLKQGESND</sequence>
<dbReference type="SUPFAM" id="SSF52540">
    <property type="entry name" value="P-loop containing nucleoside triphosphate hydrolases"/>
    <property type="match status" value="1"/>
</dbReference>
<name>A0A2A4GYP7_9STAP</name>
<dbReference type="PANTHER" id="PTHR43297:SF14">
    <property type="entry name" value="ATPASE AAA-TYPE CORE DOMAIN-CONTAINING PROTEIN"/>
    <property type="match status" value="1"/>
</dbReference>
<keyword evidence="9" id="KW-0472">Membrane</keyword>
<keyword evidence="4" id="KW-1003">Cell membrane</keyword>
<dbReference type="Gene3D" id="3.40.50.300">
    <property type="entry name" value="P-loop containing nucleotide triphosphate hydrolases"/>
    <property type="match status" value="1"/>
</dbReference>
<comment type="similarity">
    <text evidence="2">Belongs to the ABC transporter superfamily.</text>
</comment>
<dbReference type="Proteomes" id="UP000218335">
    <property type="component" value="Unassembled WGS sequence"/>
</dbReference>
<dbReference type="PROSITE" id="PS50893">
    <property type="entry name" value="ABC_TRANSPORTER_2"/>
    <property type="match status" value="1"/>
</dbReference>
<keyword evidence="3" id="KW-0813">Transport</keyword>
<evidence type="ECO:0000256" key="2">
    <source>
        <dbReference type="ARBA" id="ARBA00005417"/>
    </source>
</evidence>
<evidence type="ECO:0000313" key="11">
    <source>
        <dbReference type="EMBL" id="PCF55848.1"/>
    </source>
</evidence>
<evidence type="ECO:0000256" key="8">
    <source>
        <dbReference type="ARBA" id="ARBA00022967"/>
    </source>
</evidence>
<comment type="subcellular location">
    <subcellularLocation>
        <location evidence="1">Cell membrane</location>
        <topology evidence="1">Peripheral membrane protein</topology>
    </subcellularLocation>
</comment>
<dbReference type="InterPro" id="IPR027417">
    <property type="entry name" value="P-loop_NTPase"/>
</dbReference>
<keyword evidence="8" id="KW-1278">Translocase</keyword>
<evidence type="ECO:0000256" key="3">
    <source>
        <dbReference type="ARBA" id="ARBA00022448"/>
    </source>
</evidence>
<evidence type="ECO:0000256" key="9">
    <source>
        <dbReference type="ARBA" id="ARBA00023136"/>
    </source>
</evidence>
<reference evidence="11 12" key="1">
    <citation type="journal article" date="2017" name="PLoS ONE">
        <title>Development of a real-time PCR for detection of Staphylococcus pseudintermedius using a novel automated comparison of whole-genome sequences.</title>
        <authorList>
            <person name="Verstappen K.M."/>
            <person name="Huijbregts L."/>
            <person name="Spaninks M."/>
            <person name="Wagenaar J.A."/>
            <person name="Fluit A.C."/>
            <person name="Duim B."/>
        </authorList>
    </citation>
    <scope>NUCLEOTIDE SEQUENCE [LARGE SCALE GENOMIC DNA]</scope>
    <source>
        <strain evidence="11 12">215070706401-1</strain>
    </source>
</reference>
<proteinExistence type="inferred from homology"/>
<dbReference type="SMART" id="SM00382">
    <property type="entry name" value="AAA"/>
    <property type="match status" value="1"/>
</dbReference>
<accession>A0A2A4GYP7</accession>
<dbReference type="InterPro" id="IPR003439">
    <property type="entry name" value="ABC_transporter-like_ATP-bd"/>
</dbReference>
<dbReference type="AlphaFoldDB" id="A0A2A4GYP7"/>
<evidence type="ECO:0000256" key="1">
    <source>
        <dbReference type="ARBA" id="ARBA00004202"/>
    </source>
</evidence>
<dbReference type="GO" id="GO:0005886">
    <property type="term" value="C:plasma membrane"/>
    <property type="evidence" value="ECO:0007669"/>
    <property type="project" value="UniProtKB-SubCell"/>
</dbReference>
<dbReference type="InterPro" id="IPR003593">
    <property type="entry name" value="AAA+_ATPase"/>
</dbReference>
<evidence type="ECO:0000256" key="5">
    <source>
        <dbReference type="ARBA" id="ARBA00022519"/>
    </source>
</evidence>
<keyword evidence="7 11" id="KW-0067">ATP-binding</keyword>
<gene>
    <name evidence="11" type="ORF">B5C08_05135</name>
</gene>
<evidence type="ECO:0000259" key="10">
    <source>
        <dbReference type="PROSITE" id="PS50893"/>
    </source>
</evidence>
<dbReference type="EMBL" id="MWUU01000005">
    <property type="protein sequence ID" value="PCF55848.1"/>
    <property type="molecule type" value="Genomic_DNA"/>
</dbReference>
<dbReference type="PANTHER" id="PTHR43297">
    <property type="entry name" value="OLIGOPEPTIDE TRANSPORT ATP-BINDING PROTEIN APPD"/>
    <property type="match status" value="1"/>
</dbReference>
<dbReference type="RefSeq" id="WP_096591180.1">
    <property type="nucleotide sequence ID" value="NZ_MWRM01000005.1"/>
</dbReference>
<keyword evidence="5" id="KW-0997">Cell inner membrane</keyword>
<comment type="caution">
    <text evidence="11">The sequence shown here is derived from an EMBL/GenBank/DDBJ whole genome shotgun (WGS) entry which is preliminary data.</text>
</comment>
<protein>
    <submittedName>
        <fullName evidence="11">Peptide ABC transporter ATP-binding protein</fullName>
    </submittedName>
</protein>
<feature type="domain" description="ABC transporter" evidence="10">
    <location>
        <begin position="5"/>
        <end position="245"/>
    </location>
</feature>
<evidence type="ECO:0000313" key="12">
    <source>
        <dbReference type="Proteomes" id="UP000218335"/>
    </source>
</evidence>
<organism evidence="11 12">
    <name type="scientific">Staphylococcus delphini</name>
    <dbReference type="NCBI Taxonomy" id="53344"/>
    <lineage>
        <taxon>Bacteria</taxon>
        <taxon>Bacillati</taxon>
        <taxon>Bacillota</taxon>
        <taxon>Bacilli</taxon>
        <taxon>Bacillales</taxon>
        <taxon>Staphylococcaceae</taxon>
        <taxon>Staphylococcus</taxon>
        <taxon>Staphylococcus intermedius group</taxon>
    </lineage>
</organism>
<keyword evidence="6" id="KW-0547">Nucleotide-binding</keyword>
<evidence type="ECO:0000256" key="4">
    <source>
        <dbReference type="ARBA" id="ARBA00022475"/>
    </source>
</evidence>
<dbReference type="GO" id="GO:0016887">
    <property type="term" value="F:ATP hydrolysis activity"/>
    <property type="evidence" value="ECO:0007669"/>
    <property type="project" value="InterPro"/>
</dbReference>
<evidence type="ECO:0000256" key="6">
    <source>
        <dbReference type="ARBA" id="ARBA00022741"/>
    </source>
</evidence>
<dbReference type="GO" id="GO:0005524">
    <property type="term" value="F:ATP binding"/>
    <property type="evidence" value="ECO:0007669"/>
    <property type="project" value="UniProtKB-KW"/>
</dbReference>
<evidence type="ECO:0000256" key="7">
    <source>
        <dbReference type="ARBA" id="ARBA00022840"/>
    </source>
</evidence>
<dbReference type="InterPro" id="IPR050388">
    <property type="entry name" value="ABC_Ni/Peptide_Import"/>
</dbReference>
<dbReference type="Pfam" id="PF00005">
    <property type="entry name" value="ABC_tran"/>
    <property type="match status" value="1"/>
</dbReference>